<evidence type="ECO:0000256" key="5">
    <source>
        <dbReference type="RuleBase" id="RU363067"/>
    </source>
</evidence>
<dbReference type="PRINTS" id="PR00387">
    <property type="entry name" value="PDIESTERASE1"/>
</dbReference>
<protein>
    <recommendedName>
        <fullName evidence="5">Phosphodiesterase</fullName>
        <ecNumber evidence="5">3.1.4.-</ecNumber>
    </recommendedName>
</protein>
<keyword evidence="1 4" id="KW-0479">Metal-binding</keyword>
<dbReference type="EC" id="3.1.4.-" evidence="5"/>
<feature type="binding site" evidence="4">
    <location>
        <position position="404"/>
    </location>
    <ligand>
        <name>Zn(2+)</name>
        <dbReference type="ChEBI" id="CHEBI:29105"/>
        <label>1</label>
    </ligand>
</feature>
<dbReference type="AlphaFoldDB" id="A0A0A8L5V5"/>
<dbReference type="InterPro" id="IPR023174">
    <property type="entry name" value="PDEase_CS"/>
</dbReference>
<feature type="binding site" evidence="4">
    <location>
        <position position="311"/>
    </location>
    <ligand>
        <name>Zn(2+)</name>
        <dbReference type="ChEBI" id="CHEBI:29105"/>
        <label>1</label>
    </ligand>
</feature>
<evidence type="ECO:0000313" key="8">
    <source>
        <dbReference type="Proteomes" id="UP000031516"/>
    </source>
</evidence>
<dbReference type="Proteomes" id="UP000031516">
    <property type="component" value="Unassembled WGS sequence"/>
</dbReference>
<dbReference type="GO" id="GO:0046872">
    <property type="term" value="F:metal ion binding"/>
    <property type="evidence" value="ECO:0007669"/>
    <property type="project" value="UniProtKB-KW"/>
</dbReference>
<feature type="domain" description="PDEase" evidence="6">
    <location>
        <begin position="191"/>
        <end position="527"/>
    </location>
</feature>
<dbReference type="CDD" id="cd00077">
    <property type="entry name" value="HDc"/>
    <property type="match status" value="1"/>
</dbReference>
<dbReference type="Gene3D" id="1.10.1300.10">
    <property type="entry name" value="3'5'-cyclic nucleotide phosphodiesterase, catalytic domain"/>
    <property type="match status" value="1"/>
</dbReference>
<dbReference type="PROSITE" id="PS51845">
    <property type="entry name" value="PDEASE_I_2"/>
    <property type="match status" value="1"/>
</dbReference>
<evidence type="ECO:0000259" key="6">
    <source>
        <dbReference type="PROSITE" id="PS51845"/>
    </source>
</evidence>
<dbReference type="InterPro" id="IPR023088">
    <property type="entry name" value="PDEase"/>
</dbReference>
<dbReference type="OrthoDB" id="546632at2759"/>
<sequence length="527" mass="60340">MTVNVCCVGPCVDVVKRLSKDADRVSLQRFVSVSQLIKWFFEKRLQDKHTTFEGSCLFICYDPIKAKLRSTSPLNSIDPETLSFFISDMFPCFNVMCVPCVDFIDYYESSILDKNTIGNDDTDVNLDRISNVYRWMYSDTPALHEDSKDINAKSCAASQNGCSTNLYTMASHLAYLTCNDRLKRESVPIWEYIDVSDWIQSNLSHDNDYYWKCLNSWEFCAHSLDCTELIWCSYLLFDKLSSEAELSHPPPSTNRLLLMLLNIEAAYHQENKFHNFRHAVDVLQATYQLCHLLEVPNIASFLLCISAIGHDVGHPGTNNMLFNKYHSPISKYYKEQSVLENFHADIYLDIFSRYWPDLSQEFATIKDSIIATDMALHNHYVETIKQDSAPSLTGLTSLIIKAADISNVTRPLLISAKWAALISMEFKECALLEKNLVDLTDKSGNDHGRIIHKLHADEVSDYDEDLPSNIDDILEKYPNIPKGQAFFIDTFALSLFSGLGLKFKQLQFLVHNVENNRKYWSTREGNS</sequence>
<comment type="similarity">
    <text evidence="5">Belongs to the cyclic nucleotide phosphodiesterase family.</text>
</comment>
<dbReference type="EMBL" id="CCBQ010000037">
    <property type="protein sequence ID" value="CDO94445.1"/>
    <property type="molecule type" value="Genomic_DNA"/>
</dbReference>
<dbReference type="InterPro" id="IPR002073">
    <property type="entry name" value="PDEase_catalytic_dom"/>
</dbReference>
<dbReference type="SUPFAM" id="SSF109604">
    <property type="entry name" value="HD-domain/PDEase-like"/>
    <property type="match status" value="1"/>
</dbReference>
<feature type="binding site" evidence="4">
    <location>
        <position position="310"/>
    </location>
    <ligand>
        <name>Zn(2+)</name>
        <dbReference type="ChEBI" id="CHEBI:29105"/>
        <label>1</label>
    </ligand>
</feature>
<keyword evidence="8" id="KW-1185">Reference proteome</keyword>
<comment type="caution">
    <text evidence="7">The sequence shown here is derived from an EMBL/GenBank/DDBJ whole genome shotgun (WGS) entry which is preliminary data.</text>
</comment>
<dbReference type="InterPro" id="IPR003607">
    <property type="entry name" value="HD/PDEase_dom"/>
</dbReference>
<evidence type="ECO:0000256" key="1">
    <source>
        <dbReference type="ARBA" id="ARBA00022723"/>
    </source>
</evidence>
<dbReference type="PROSITE" id="PS00126">
    <property type="entry name" value="PDEASE_I_1"/>
    <property type="match status" value="1"/>
</dbReference>
<evidence type="ECO:0000256" key="2">
    <source>
        <dbReference type="ARBA" id="ARBA00022801"/>
    </source>
</evidence>
<feature type="binding site" evidence="4">
    <location>
        <position position="311"/>
    </location>
    <ligand>
        <name>Zn(2+)</name>
        <dbReference type="ChEBI" id="CHEBI:29105"/>
        <label>2</label>
    </ligand>
</feature>
<accession>A0A0A8L5V5</accession>
<organism evidence="7 8">
    <name type="scientific">Kluyveromyces dobzhanskii CBS 2104</name>
    <dbReference type="NCBI Taxonomy" id="1427455"/>
    <lineage>
        <taxon>Eukaryota</taxon>
        <taxon>Fungi</taxon>
        <taxon>Dikarya</taxon>
        <taxon>Ascomycota</taxon>
        <taxon>Saccharomycotina</taxon>
        <taxon>Saccharomycetes</taxon>
        <taxon>Saccharomycetales</taxon>
        <taxon>Saccharomycetaceae</taxon>
        <taxon>Kluyveromyces</taxon>
    </lineage>
</organism>
<keyword evidence="2 5" id="KW-0378">Hydrolase</keyword>
<dbReference type="PANTHER" id="PTHR11347">
    <property type="entry name" value="CYCLIC NUCLEOTIDE PHOSPHODIESTERASE"/>
    <property type="match status" value="1"/>
</dbReference>
<gene>
    <name evidence="7" type="ORF">KLDO_g2709</name>
</gene>
<comment type="cofactor">
    <cofactor evidence="5">
        <name>a divalent metal cation</name>
        <dbReference type="ChEBI" id="CHEBI:60240"/>
    </cofactor>
    <text evidence="5">Binds 2 divalent metal cations per subunit. Site 1 may preferentially bind zinc ions, while site 2 has a preference for magnesium and/or manganese ions.</text>
</comment>
<dbReference type="Pfam" id="PF00233">
    <property type="entry name" value="PDEase_I"/>
    <property type="match status" value="1"/>
</dbReference>
<dbReference type="SMART" id="SM00471">
    <property type="entry name" value="HDc"/>
    <property type="match status" value="1"/>
</dbReference>
<feature type="active site" description="Proton donor" evidence="3">
    <location>
        <position position="274"/>
    </location>
</feature>
<evidence type="ECO:0000313" key="7">
    <source>
        <dbReference type="EMBL" id="CDO94445.1"/>
    </source>
</evidence>
<dbReference type="InterPro" id="IPR036971">
    <property type="entry name" value="PDEase_catalytic_dom_sf"/>
</dbReference>
<evidence type="ECO:0000256" key="3">
    <source>
        <dbReference type="PIRSR" id="PIRSR623088-1"/>
    </source>
</evidence>
<evidence type="ECO:0000256" key="4">
    <source>
        <dbReference type="PIRSR" id="PIRSR623088-3"/>
    </source>
</evidence>
<dbReference type="GO" id="GO:0004114">
    <property type="term" value="F:3',5'-cyclic-nucleotide phosphodiesterase activity"/>
    <property type="evidence" value="ECO:0007669"/>
    <property type="project" value="InterPro"/>
</dbReference>
<proteinExistence type="inferred from homology"/>
<name>A0A0A8L5V5_9SACH</name>
<reference evidence="7 8" key="1">
    <citation type="submission" date="2014-03" db="EMBL/GenBank/DDBJ databases">
        <title>The genome of Kluyveromyces dobzhanskii.</title>
        <authorList>
            <person name="Nystedt B."/>
            <person name="Astrom S."/>
        </authorList>
    </citation>
    <scope>NUCLEOTIDE SEQUENCE [LARGE SCALE GENOMIC DNA]</scope>
    <source>
        <strain evidence="7 8">CBS 2104</strain>
    </source>
</reference>
<dbReference type="GO" id="GO:0007165">
    <property type="term" value="P:signal transduction"/>
    <property type="evidence" value="ECO:0007669"/>
    <property type="project" value="InterPro"/>
</dbReference>
<feature type="binding site" evidence="4">
    <location>
        <position position="278"/>
    </location>
    <ligand>
        <name>Zn(2+)</name>
        <dbReference type="ChEBI" id="CHEBI:29105"/>
        <label>1</label>
    </ligand>
</feature>